<dbReference type="SUPFAM" id="SSF51905">
    <property type="entry name" value="FAD/NAD(P)-binding domain"/>
    <property type="match status" value="1"/>
</dbReference>
<gene>
    <name evidence="5" type="ORF">ABID21_001280</name>
</gene>
<evidence type="ECO:0000313" key="6">
    <source>
        <dbReference type="Proteomes" id="UP001549031"/>
    </source>
</evidence>
<dbReference type="InterPro" id="IPR036188">
    <property type="entry name" value="FAD/NAD-bd_sf"/>
</dbReference>
<sequence>MSLPAATGWERQPSIAQRISGRKHGRTPISPSPPARSENGCRPWAIASSRRRMGGARGGWSATSQGNSVPRFHITWGTGPGGVELFERRVREAEAAGQLRFRWRHRVDRLIKTGDTVTGVAGSVLESRATPRGAESSRIVTGDFELSAQAVIVRPAALAAIRSFSGRIGRPAWGRRRRPWWPACRSMSTVVCWALPKRPAAGSSTAAACGTTPKACETGIPSGENHGIRILPGPSSLWLDATGKRLPAPFFPGYDTLGTLQHILATG</sequence>
<evidence type="ECO:0000259" key="4">
    <source>
        <dbReference type="Pfam" id="PF00890"/>
    </source>
</evidence>
<organism evidence="5 6">
    <name type="scientific">Pseudorhizobium tarimense</name>
    <dbReference type="NCBI Taxonomy" id="1079109"/>
    <lineage>
        <taxon>Bacteria</taxon>
        <taxon>Pseudomonadati</taxon>
        <taxon>Pseudomonadota</taxon>
        <taxon>Alphaproteobacteria</taxon>
        <taxon>Hyphomicrobiales</taxon>
        <taxon>Rhizobiaceae</taxon>
        <taxon>Rhizobium/Agrobacterium group</taxon>
        <taxon>Pseudorhizobium</taxon>
    </lineage>
</organism>
<reference evidence="5 6" key="1">
    <citation type="submission" date="2024-06" db="EMBL/GenBank/DDBJ databases">
        <title>Genomic Encyclopedia of Type Strains, Phase IV (KMG-IV): sequencing the most valuable type-strain genomes for metagenomic binning, comparative biology and taxonomic classification.</title>
        <authorList>
            <person name="Goeker M."/>
        </authorList>
    </citation>
    <scope>NUCLEOTIDE SEQUENCE [LARGE SCALE GENOMIC DNA]</scope>
    <source>
        <strain evidence="5 6">DSM 105042</strain>
    </source>
</reference>
<keyword evidence="1" id="KW-0285">Flavoprotein</keyword>
<keyword evidence="2" id="KW-0560">Oxidoreductase</keyword>
<dbReference type="PANTHER" id="PTHR43260">
    <property type="entry name" value="3-KETOSTEROID-DELTA-1-DEHYDROGENASE"/>
    <property type="match status" value="1"/>
</dbReference>
<proteinExistence type="predicted"/>
<evidence type="ECO:0000313" key="5">
    <source>
        <dbReference type="EMBL" id="MET3585178.1"/>
    </source>
</evidence>
<evidence type="ECO:0000256" key="3">
    <source>
        <dbReference type="SAM" id="MobiDB-lite"/>
    </source>
</evidence>
<dbReference type="EMBL" id="JBEPLJ010000004">
    <property type="protein sequence ID" value="MET3585178.1"/>
    <property type="molecule type" value="Genomic_DNA"/>
</dbReference>
<feature type="region of interest" description="Disordered" evidence="3">
    <location>
        <begin position="1"/>
        <end position="42"/>
    </location>
</feature>
<feature type="domain" description="FAD-dependent oxidoreductase 2 FAD-binding" evidence="4">
    <location>
        <begin position="56"/>
        <end position="247"/>
    </location>
</feature>
<comment type="caution">
    <text evidence="5">The sequence shown here is derived from an EMBL/GenBank/DDBJ whole genome shotgun (WGS) entry which is preliminary data.</text>
</comment>
<evidence type="ECO:0000256" key="1">
    <source>
        <dbReference type="ARBA" id="ARBA00022630"/>
    </source>
</evidence>
<protein>
    <submittedName>
        <fullName evidence="5">Oxidoreductase</fullName>
    </submittedName>
</protein>
<keyword evidence="6" id="KW-1185">Reference proteome</keyword>
<dbReference type="InterPro" id="IPR003953">
    <property type="entry name" value="FAD-dep_OxRdtase_2_FAD-bd"/>
</dbReference>
<evidence type="ECO:0000256" key="2">
    <source>
        <dbReference type="ARBA" id="ARBA00023002"/>
    </source>
</evidence>
<name>A0ABV2H3R0_9HYPH</name>
<accession>A0ABV2H3R0</accession>
<dbReference type="Pfam" id="PF00890">
    <property type="entry name" value="FAD_binding_2"/>
    <property type="match status" value="1"/>
</dbReference>
<dbReference type="Proteomes" id="UP001549031">
    <property type="component" value="Unassembled WGS sequence"/>
</dbReference>
<dbReference type="InterPro" id="IPR014614">
    <property type="entry name" value="KsdD_DH"/>
</dbReference>
<dbReference type="PANTHER" id="PTHR43260:SF1">
    <property type="entry name" value="KSDD-LIKE STEROID DEHYDROGENASE RV0785"/>
    <property type="match status" value="1"/>
</dbReference>